<dbReference type="PROSITE" id="PS00239">
    <property type="entry name" value="RECEPTOR_TYR_KIN_II"/>
    <property type="match status" value="1"/>
</dbReference>
<dbReference type="Pfam" id="PF00307">
    <property type="entry name" value="CH"/>
    <property type="match status" value="1"/>
</dbReference>
<evidence type="ECO:0000256" key="11">
    <source>
        <dbReference type="ARBA" id="ARBA00023137"/>
    </source>
</evidence>
<keyword evidence="4" id="KW-0732">Signal</keyword>
<dbReference type="SUPFAM" id="SSF47576">
    <property type="entry name" value="Calponin-homology domain, CH-domain"/>
    <property type="match status" value="1"/>
</dbReference>
<dbReference type="GO" id="GO:0005886">
    <property type="term" value="C:plasma membrane"/>
    <property type="evidence" value="ECO:0007669"/>
    <property type="project" value="TreeGrafter"/>
</dbReference>
<dbReference type="InterPro" id="IPR036872">
    <property type="entry name" value="CH_dom_sf"/>
</dbReference>
<dbReference type="Gene3D" id="1.10.418.10">
    <property type="entry name" value="Calponin-like domain"/>
    <property type="match status" value="1"/>
</dbReference>
<dbReference type="InterPro" id="IPR001245">
    <property type="entry name" value="Ser-Thr/Tyr_kinase_cat_dom"/>
</dbReference>
<dbReference type="Gene3D" id="1.25.40.20">
    <property type="entry name" value="Ankyrin repeat-containing domain"/>
    <property type="match status" value="1"/>
</dbReference>
<dbReference type="PANTHER" id="PTHR24416:SF525">
    <property type="entry name" value="INSULIN-LIKE RECEPTOR"/>
    <property type="match status" value="1"/>
</dbReference>
<keyword evidence="11" id="KW-0829">Tyrosine-protein kinase</keyword>
<comment type="subcellular location">
    <subcellularLocation>
        <location evidence="1">Membrane</location>
        <topology evidence="1">Single-pass type I membrane protein</topology>
    </subcellularLocation>
</comment>
<dbReference type="SMART" id="SM00033">
    <property type="entry name" value="CH"/>
    <property type="match status" value="1"/>
</dbReference>
<feature type="domain" description="Protein kinase" evidence="16">
    <location>
        <begin position="177"/>
        <end position="448"/>
    </location>
</feature>
<dbReference type="Gene3D" id="1.10.510.10">
    <property type="entry name" value="Transferase(Phosphotransferase) domain 1"/>
    <property type="match status" value="1"/>
</dbReference>
<dbReference type="PRINTS" id="PR00888">
    <property type="entry name" value="SM22CALPONIN"/>
</dbReference>
<dbReference type="InterPro" id="IPR017441">
    <property type="entry name" value="Protein_kinase_ATP_BS"/>
</dbReference>
<feature type="domain" description="Calponin-homology (CH)" evidence="17">
    <location>
        <begin position="673"/>
        <end position="778"/>
    </location>
</feature>
<dbReference type="PROSITE" id="PS00107">
    <property type="entry name" value="PROTEIN_KINASE_ATP"/>
    <property type="match status" value="1"/>
</dbReference>
<keyword evidence="8 13" id="KW-0067">ATP-binding</keyword>
<evidence type="ECO:0000256" key="4">
    <source>
        <dbReference type="ARBA" id="ARBA00022729"/>
    </source>
</evidence>
<evidence type="ECO:0000256" key="5">
    <source>
        <dbReference type="ARBA" id="ARBA00022737"/>
    </source>
</evidence>
<feature type="region of interest" description="Disordered" evidence="15">
    <location>
        <begin position="454"/>
        <end position="505"/>
    </location>
</feature>
<evidence type="ECO:0000256" key="10">
    <source>
        <dbReference type="ARBA" id="ARBA00023136"/>
    </source>
</evidence>
<dbReference type="Gene3D" id="3.30.200.20">
    <property type="entry name" value="Phosphorylase Kinase, domain 1"/>
    <property type="match status" value="1"/>
</dbReference>
<dbReference type="GO" id="GO:0007169">
    <property type="term" value="P:cell surface receptor protein tyrosine kinase signaling pathway"/>
    <property type="evidence" value="ECO:0007669"/>
    <property type="project" value="InterPro"/>
</dbReference>
<evidence type="ECO:0000256" key="8">
    <source>
        <dbReference type="ARBA" id="ARBA00022840"/>
    </source>
</evidence>
<dbReference type="InterPro" id="IPR008266">
    <property type="entry name" value="Tyr_kinase_AS"/>
</dbReference>
<dbReference type="InterPro" id="IPR002011">
    <property type="entry name" value="Tyr_kinase_rcpt_2_CS"/>
</dbReference>
<keyword evidence="14" id="KW-0675">Receptor</keyword>
<feature type="binding site" evidence="13">
    <location>
        <position position="211"/>
    </location>
    <ligand>
        <name>ATP</name>
        <dbReference type="ChEBI" id="CHEBI:30616"/>
    </ligand>
</feature>
<dbReference type="InterPro" id="IPR011009">
    <property type="entry name" value="Kinase-like_dom_sf"/>
</dbReference>
<dbReference type="PROSITE" id="PS50021">
    <property type="entry name" value="CH"/>
    <property type="match status" value="1"/>
</dbReference>
<evidence type="ECO:0000256" key="12">
    <source>
        <dbReference type="ARBA" id="ARBA00051243"/>
    </source>
</evidence>
<dbReference type="CDD" id="cd00192">
    <property type="entry name" value="PTKc"/>
    <property type="match status" value="1"/>
</dbReference>
<accession>B3XVV8</accession>
<keyword evidence="5" id="KW-0677">Repeat</keyword>
<dbReference type="PROSITE" id="PS00109">
    <property type="entry name" value="PROTEIN_KINASE_TYR"/>
    <property type="match status" value="1"/>
</dbReference>
<dbReference type="FunFam" id="1.10.510.10:FF:000554">
    <property type="entry name" value="Predicted protein"/>
    <property type="match status" value="1"/>
</dbReference>
<proteinExistence type="evidence at transcript level"/>
<dbReference type="GO" id="GO:0043235">
    <property type="term" value="C:receptor complex"/>
    <property type="evidence" value="ECO:0007669"/>
    <property type="project" value="TreeGrafter"/>
</dbReference>
<feature type="compositionally biased region" description="Basic and acidic residues" evidence="15">
    <location>
        <begin position="496"/>
        <end position="505"/>
    </location>
</feature>
<evidence type="ECO:0000256" key="15">
    <source>
        <dbReference type="SAM" id="MobiDB-lite"/>
    </source>
</evidence>
<keyword evidence="14" id="KW-0597">Phosphoprotein</keyword>
<dbReference type="GO" id="GO:0004714">
    <property type="term" value="F:transmembrane receptor protein tyrosine kinase activity"/>
    <property type="evidence" value="ECO:0007669"/>
    <property type="project" value="UniProtKB-EC"/>
</dbReference>
<feature type="compositionally biased region" description="Pro residues" evidence="15">
    <location>
        <begin position="596"/>
        <end position="609"/>
    </location>
</feature>
<evidence type="ECO:0000256" key="3">
    <source>
        <dbReference type="ARBA" id="ARBA00022692"/>
    </source>
</evidence>
<gene>
    <name evidence="18" type="primary">MoPTK-h</name>
</gene>
<keyword evidence="9" id="KW-1133">Transmembrane helix</keyword>
<sequence length="784" mass="85668">MGKDRKKDRKLYDAVKANDVGRVKDLLQQGADPDAPVGKKGLTSMHRAAVLAHRDIETLLQTHGGTLIRSSTLAKKAIEDAKSDTGTMVTAAPVPEEGAGDASTFVRRDTAEERRPTPLETRMSQLALGAGSSMRMKAKADNRSLADNAPSEWHVQLDGLELSFNSKKDWNFDRRKLQQVRKLGQGTFGVVFEGLAEGIRPTEEKTRVAVKMLSAAGDDIKRDFNKEVEIMKALDAPHNVVRLLGVCTEEEPYLMIMELMERGDLKTLLRENRPKDGPSPLSYQRLALMGADIAEGMSFLAGAHIVHRDLAARNCLVGEALNVKIGDFGMTRDVYHADYYRMTGSAPLPIRWMSPEAIMDGVYSTNSDIWSFGVVLWELVTFAKLPYTGLTNSEVCDQVCEEGYRLPCPRGCPSPFYDLMVTCWREDAEKRGTFTEHQGTLLEMAAVLPATPIEKDKNMPSKTGSGTALVEKPDSSSVAPEPEVEAEDVGAPAEPEYLKEAEKEDDAKLYTDERYSHLDSMSLAIKTAANLNAIQDVVQDRPAAHGIVARTVQEQVAPDAPLAEPAKAAPPALTLPDVKVQTMVSGDSAAASPAPASAPPFSSWPPPNPALAQQRKSLESSTLQAPPPMREFQEKEGVKRRQYQGGSTSKKHLANDNTATALKVREASHATAEKAERDMQMWIEGQLGVELPGSFGDSLRSGEVLCALLNSIKPGLVPKFHKNSKMAFKQMENIGYFLEGCKALGVADTDLFMTVDLFDFANLKQVVICVGALRNRAMSLGMRT</sequence>
<dbReference type="GO" id="GO:0005524">
    <property type="term" value="F:ATP binding"/>
    <property type="evidence" value="ECO:0007669"/>
    <property type="project" value="UniProtKB-UniRule"/>
</dbReference>
<dbReference type="EMBL" id="AB098171">
    <property type="protein sequence ID" value="BAG55493.1"/>
    <property type="molecule type" value="mRNA"/>
</dbReference>
<dbReference type="Pfam" id="PF07714">
    <property type="entry name" value="PK_Tyr_Ser-Thr"/>
    <property type="match status" value="1"/>
</dbReference>
<dbReference type="AlphaFoldDB" id="B3XVV8"/>
<protein>
    <recommendedName>
        <fullName evidence="14">Tyrosine-protein kinase receptor</fullName>
        <ecNumber evidence="14">2.7.10.1</ecNumber>
    </recommendedName>
</protein>
<name>B3XVV8_9EUKA</name>
<dbReference type="InterPro" id="IPR000719">
    <property type="entry name" value="Prot_kinase_dom"/>
</dbReference>
<dbReference type="SMART" id="SM00219">
    <property type="entry name" value="TyrKc"/>
    <property type="match status" value="1"/>
</dbReference>
<dbReference type="InterPro" id="IPR001715">
    <property type="entry name" value="CH_dom"/>
</dbReference>
<dbReference type="InterPro" id="IPR020635">
    <property type="entry name" value="Tyr_kinase_cat_dom"/>
</dbReference>
<reference evidence="18" key="1">
    <citation type="journal article" date="2008" name="FEBS Lett.">
        <title>Ancient divergence of animal protein tyrosine kinase genes demonstrated by a gene family tree including choanoflagellate genes.</title>
        <authorList>
            <person name="Suga H."/>
            <person name="Sasaki G."/>
            <person name="Kuma K."/>
            <person name="Nishiyori H."/>
            <person name="Hirose N."/>
            <person name="Su Z.H."/>
            <person name="Iwabe N."/>
            <person name="Miyata T."/>
        </authorList>
    </citation>
    <scope>NUCLEOTIDE SEQUENCE</scope>
</reference>
<dbReference type="InterPro" id="IPR003096">
    <property type="entry name" value="SM22_calponin"/>
</dbReference>
<evidence type="ECO:0000256" key="1">
    <source>
        <dbReference type="ARBA" id="ARBA00004479"/>
    </source>
</evidence>
<evidence type="ECO:0000259" key="17">
    <source>
        <dbReference type="PROSITE" id="PS50021"/>
    </source>
</evidence>
<comment type="catalytic activity">
    <reaction evidence="12 14">
        <text>L-tyrosyl-[protein] + ATP = O-phospho-L-tyrosyl-[protein] + ADP + H(+)</text>
        <dbReference type="Rhea" id="RHEA:10596"/>
        <dbReference type="Rhea" id="RHEA-COMP:10136"/>
        <dbReference type="Rhea" id="RHEA-COMP:20101"/>
        <dbReference type="ChEBI" id="CHEBI:15378"/>
        <dbReference type="ChEBI" id="CHEBI:30616"/>
        <dbReference type="ChEBI" id="CHEBI:46858"/>
        <dbReference type="ChEBI" id="CHEBI:61978"/>
        <dbReference type="ChEBI" id="CHEBI:456216"/>
        <dbReference type="EC" id="2.7.10.1"/>
    </reaction>
</comment>
<evidence type="ECO:0000256" key="9">
    <source>
        <dbReference type="ARBA" id="ARBA00022989"/>
    </source>
</evidence>
<evidence type="ECO:0000256" key="14">
    <source>
        <dbReference type="RuleBase" id="RU000312"/>
    </source>
</evidence>
<evidence type="ECO:0000256" key="7">
    <source>
        <dbReference type="ARBA" id="ARBA00022777"/>
    </source>
</evidence>
<organism evidence="18">
    <name type="scientific">Monosiga ovata</name>
    <dbReference type="NCBI Taxonomy" id="81526"/>
    <lineage>
        <taxon>Eukaryota</taxon>
        <taxon>Choanoflagellata</taxon>
        <taxon>Craspedida</taxon>
        <taxon>Salpingoecidae</taxon>
        <taxon>Monosiga</taxon>
    </lineage>
</organism>
<evidence type="ECO:0000256" key="2">
    <source>
        <dbReference type="ARBA" id="ARBA00022679"/>
    </source>
</evidence>
<dbReference type="PRINTS" id="PR00109">
    <property type="entry name" value="TYRKINASE"/>
</dbReference>
<keyword evidence="6 13" id="KW-0547">Nucleotide-binding</keyword>
<evidence type="ECO:0000259" key="16">
    <source>
        <dbReference type="PROSITE" id="PS50011"/>
    </source>
</evidence>
<dbReference type="EC" id="2.7.10.1" evidence="14"/>
<dbReference type="SUPFAM" id="SSF48403">
    <property type="entry name" value="Ankyrin repeat"/>
    <property type="match status" value="1"/>
</dbReference>
<keyword evidence="10" id="KW-0472">Membrane</keyword>
<keyword evidence="3 14" id="KW-0812">Transmembrane</keyword>
<keyword evidence="7 18" id="KW-0418">Kinase</keyword>
<keyword evidence="2" id="KW-0808">Transferase</keyword>
<feature type="region of interest" description="Disordered" evidence="15">
    <location>
        <begin position="586"/>
        <end position="670"/>
    </location>
</feature>
<evidence type="ECO:0000256" key="13">
    <source>
        <dbReference type="PROSITE-ProRule" id="PRU10141"/>
    </source>
</evidence>
<dbReference type="PROSITE" id="PS50011">
    <property type="entry name" value="PROTEIN_KINASE_DOM"/>
    <property type="match status" value="1"/>
</dbReference>
<dbReference type="InterPro" id="IPR036770">
    <property type="entry name" value="Ankyrin_rpt-contain_sf"/>
</dbReference>
<dbReference type="InterPro" id="IPR050122">
    <property type="entry name" value="RTK"/>
</dbReference>
<evidence type="ECO:0000313" key="18">
    <source>
        <dbReference type="EMBL" id="BAG55493.1"/>
    </source>
</evidence>
<dbReference type="PANTHER" id="PTHR24416">
    <property type="entry name" value="TYROSINE-PROTEIN KINASE RECEPTOR"/>
    <property type="match status" value="1"/>
</dbReference>
<dbReference type="SUPFAM" id="SSF56112">
    <property type="entry name" value="Protein kinase-like (PK-like)"/>
    <property type="match status" value="1"/>
</dbReference>
<evidence type="ECO:0000256" key="6">
    <source>
        <dbReference type="ARBA" id="ARBA00022741"/>
    </source>
</evidence>
<comment type="similarity">
    <text evidence="14">Belongs to the protein kinase superfamily. Tyr protein kinase family. Insulin receptor subfamily.</text>
</comment>